<dbReference type="EC" id="1.5.99.12" evidence="7"/>
<comment type="cofactor">
    <cofactor evidence="1">
        <name>FAD</name>
        <dbReference type="ChEBI" id="CHEBI:57692"/>
    </cofactor>
</comment>
<dbReference type="InterPro" id="IPR015345">
    <property type="entry name" value="Cytokinin_DH_FAD/cytokin-bd"/>
</dbReference>
<dbReference type="PATRIC" id="fig|29422.6.peg.2518"/>
<dbReference type="InterPro" id="IPR016169">
    <property type="entry name" value="FAD-bd_PCMH_sub2"/>
</dbReference>
<evidence type="ECO:0000256" key="4">
    <source>
        <dbReference type="ARBA" id="ARBA00022827"/>
    </source>
</evidence>
<organism evidence="7 8">
    <name type="scientific">Legionella brunensis</name>
    <dbReference type="NCBI Taxonomy" id="29422"/>
    <lineage>
        <taxon>Bacteria</taxon>
        <taxon>Pseudomonadati</taxon>
        <taxon>Pseudomonadota</taxon>
        <taxon>Gammaproteobacteria</taxon>
        <taxon>Legionellales</taxon>
        <taxon>Legionellaceae</taxon>
        <taxon>Legionella</taxon>
    </lineage>
</organism>
<evidence type="ECO:0000259" key="6">
    <source>
        <dbReference type="PROSITE" id="PS51387"/>
    </source>
</evidence>
<dbReference type="STRING" id="29422.Lbru_2367"/>
<dbReference type="SUPFAM" id="SSF56176">
    <property type="entry name" value="FAD-binding/transporter-associated domain-like"/>
    <property type="match status" value="1"/>
</dbReference>
<evidence type="ECO:0000256" key="1">
    <source>
        <dbReference type="ARBA" id="ARBA00001974"/>
    </source>
</evidence>
<dbReference type="GO" id="GO:0019139">
    <property type="term" value="F:cytokinin dehydrogenase activity"/>
    <property type="evidence" value="ECO:0007669"/>
    <property type="project" value="UniProtKB-EC"/>
</dbReference>
<keyword evidence="3" id="KW-0285">Flavoprotein</keyword>
<dbReference type="Gene3D" id="3.30.465.10">
    <property type="match status" value="1"/>
</dbReference>
<dbReference type="InterPro" id="IPR006094">
    <property type="entry name" value="Oxid_FAD_bind_N"/>
</dbReference>
<dbReference type="Proteomes" id="UP000054742">
    <property type="component" value="Unassembled WGS sequence"/>
</dbReference>
<dbReference type="PANTHER" id="PTHR13878">
    <property type="entry name" value="GULONOLACTONE OXIDASE"/>
    <property type="match status" value="1"/>
</dbReference>
<dbReference type="PANTHER" id="PTHR13878:SF53">
    <property type="entry name" value="CYTOKININ DEHYDROGENASE 6"/>
    <property type="match status" value="1"/>
</dbReference>
<keyword evidence="8" id="KW-1185">Reference proteome</keyword>
<keyword evidence="4" id="KW-0274">FAD</keyword>
<dbReference type="Gene3D" id="3.40.462.10">
    <property type="entry name" value="FAD-linked oxidases, C-terminal domain"/>
    <property type="match status" value="1"/>
</dbReference>
<dbReference type="OrthoDB" id="6278354at2"/>
<dbReference type="AlphaFoldDB" id="A0A0W0S4C2"/>
<sequence>MQQMHWNMSQIKQCEKEIGEAMLKDEHTLVSYAQDFGKIAHVLPAAVCIPQSLEELQYLFNYAHQNYLPITVRGKGLSQSGQSLPIEGGLTVHLEKFNQIHEQENGTIWVDANASWAALIESSLSQSLIPYVIPYNCNLSVGGVLSAGGVGASSFKFGGGVSHVKALEVVTAEGDVQIIDAKSELYRACLSGQGRFAVISKACINLRRCSKNVRTFFLVYLDKEQWLNDIQEVQNEADYMETFCSPSIQGAKLISGKRLPFAQWLFALHIAKEYDDEPPTLNDLGQHLKPWKTLHIQDETIASYLHRHDSRFEAMKLTGQWDLLHPWYECFIPGHLLIHHIEELLVQLPLYYATVLQIVPVAKQKSTSFFMLPDSEQVYAVMILTPGVNDKLLPGCLQTIKTLDALFLEHGGKRYLSGYLGDDLPKNYWKDHFGAVYPDWLSLKKKYDPHHVLRSHLFNS</sequence>
<dbReference type="GO" id="GO:0009690">
    <property type="term" value="P:cytokinin metabolic process"/>
    <property type="evidence" value="ECO:0007669"/>
    <property type="project" value="InterPro"/>
</dbReference>
<feature type="domain" description="FAD-binding PCMH-type" evidence="6">
    <location>
        <begin position="40"/>
        <end position="209"/>
    </location>
</feature>
<dbReference type="InterPro" id="IPR016167">
    <property type="entry name" value="FAD-bd_PCMH_sub1"/>
</dbReference>
<dbReference type="Pfam" id="PF01565">
    <property type="entry name" value="FAD_binding_4"/>
    <property type="match status" value="1"/>
</dbReference>
<dbReference type="InterPro" id="IPR016166">
    <property type="entry name" value="FAD-bd_PCMH"/>
</dbReference>
<dbReference type="InterPro" id="IPR016170">
    <property type="entry name" value="Cytok_DH_C_sf"/>
</dbReference>
<keyword evidence="5 7" id="KW-0560">Oxidoreductase</keyword>
<gene>
    <name evidence="7" type="ORF">Lbru_2367</name>
</gene>
<evidence type="ECO:0000256" key="2">
    <source>
        <dbReference type="ARBA" id="ARBA00005466"/>
    </source>
</evidence>
<protein>
    <submittedName>
        <fullName evidence="7">Cytokinin oxidase</fullName>
        <ecNumber evidence="7">1.5.99.12</ecNumber>
    </submittedName>
</protein>
<evidence type="ECO:0000256" key="3">
    <source>
        <dbReference type="ARBA" id="ARBA00022630"/>
    </source>
</evidence>
<dbReference type="InterPro" id="IPR016164">
    <property type="entry name" value="FAD-linked_Oxase-like_C"/>
</dbReference>
<evidence type="ECO:0000256" key="5">
    <source>
        <dbReference type="ARBA" id="ARBA00023002"/>
    </source>
</evidence>
<dbReference type="SUPFAM" id="SSF55103">
    <property type="entry name" value="FAD-linked oxidases, C-terminal domain"/>
    <property type="match status" value="1"/>
</dbReference>
<evidence type="ECO:0000313" key="7">
    <source>
        <dbReference type="EMBL" id="KTC78075.1"/>
    </source>
</evidence>
<proteinExistence type="inferred from homology"/>
<dbReference type="Gene3D" id="3.30.43.10">
    <property type="entry name" value="Uridine Diphospho-n-acetylenolpyruvylglucosamine Reductase, domain 2"/>
    <property type="match status" value="1"/>
</dbReference>
<dbReference type="InterPro" id="IPR036318">
    <property type="entry name" value="FAD-bd_PCMH-like_sf"/>
</dbReference>
<comment type="similarity">
    <text evidence="2">Belongs to the oxygen-dependent FAD-linked oxidoreductase family.</text>
</comment>
<dbReference type="EMBL" id="LNXV01000033">
    <property type="protein sequence ID" value="KTC78075.1"/>
    <property type="molecule type" value="Genomic_DNA"/>
</dbReference>
<evidence type="ECO:0000313" key="8">
    <source>
        <dbReference type="Proteomes" id="UP000054742"/>
    </source>
</evidence>
<name>A0A0W0S4C2_9GAMM</name>
<comment type="caution">
    <text evidence="7">The sequence shown here is derived from an EMBL/GenBank/DDBJ whole genome shotgun (WGS) entry which is preliminary data.</text>
</comment>
<dbReference type="GO" id="GO:0071949">
    <property type="term" value="F:FAD binding"/>
    <property type="evidence" value="ECO:0007669"/>
    <property type="project" value="InterPro"/>
</dbReference>
<dbReference type="RefSeq" id="WP_131793619.1">
    <property type="nucleotide sequence ID" value="NZ_CAAAHU010000026.1"/>
</dbReference>
<reference evidence="7 8" key="1">
    <citation type="submission" date="2015-11" db="EMBL/GenBank/DDBJ databases">
        <title>Genomic analysis of 38 Legionella species identifies large and diverse effector repertoires.</title>
        <authorList>
            <person name="Burstein D."/>
            <person name="Amaro F."/>
            <person name="Zusman T."/>
            <person name="Lifshitz Z."/>
            <person name="Cohen O."/>
            <person name="Gilbert J.A."/>
            <person name="Pupko T."/>
            <person name="Shuman H.A."/>
            <person name="Segal G."/>
        </authorList>
    </citation>
    <scope>NUCLEOTIDE SEQUENCE [LARGE SCALE GENOMIC DNA]</scope>
    <source>
        <strain evidence="7 8">ATCC 43878</strain>
    </source>
</reference>
<dbReference type="PROSITE" id="PS51387">
    <property type="entry name" value="FAD_PCMH"/>
    <property type="match status" value="1"/>
</dbReference>
<dbReference type="Pfam" id="PF09265">
    <property type="entry name" value="Cytokin-bind"/>
    <property type="match status" value="1"/>
</dbReference>
<accession>A0A0W0S4C2</accession>
<dbReference type="InterPro" id="IPR050432">
    <property type="entry name" value="FAD-linked_Oxidoreductases_BP"/>
</dbReference>